<proteinExistence type="predicted"/>
<organism evidence="1">
    <name type="scientific">Myoviridae sp. ctsK93</name>
    <dbReference type="NCBI Taxonomy" id="2825190"/>
    <lineage>
        <taxon>Viruses</taxon>
        <taxon>Duplodnaviria</taxon>
        <taxon>Heunggongvirae</taxon>
        <taxon>Uroviricota</taxon>
        <taxon>Caudoviricetes</taxon>
    </lineage>
</organism>
<sequence>MTVKDIENTIKDASKMKHEVTVRDISYVILFFEYCSSVVAYKSIFDKDADEDSIRKYDTSKKIEFLKMYIASNQKKKDEDKSKESLVVSKIEADISKEENKAAIIALIDEIKQAENDGLIDKKDSLKMQADLRNKLDNKLDSGNEDIMQFIIVNQKFNSICEYCGREISVPTKEDLMKKYNLVEKDNE</sequence>
<reference evidence="1" key="1">
    <citation type="journal article" date="2021" name="Proc. Natl. Acad. Sci. U.S.A.">
        <title>A Catalog of Tens of Thousands of Viruses from Human Metagenomes Reveals Hidden Associations with Chronic Diseases.</title>
        <authorList>
            <person name="Tisza M.J."/>
            <person name="Buck C.B."/>
        </authorList>
    </citation>
    <scope>NUCLEOTIDE SEQUENCE</scope>
    <source>
        <strain evidence="1">CtsK93</strain>
    </source>
</reference>
<dbReference type="EMBL" id="BK015446">
    <property type="protein sequence ID" value="DAE07186.1"/>
    <property type="molecule type" value="Genomic_DNA"/>
</dbReference>
<accession>A0A8S5PJV7</accession>
<name>A0A8S5PJV7_9CAUD</name>
<evidence type="ECO:0000313" key="1">
    <source>
        <dbReference type="EMBL" id="DAE07186.1"/>
    </source>
</evidence>
<protein>
    <submittedName>
        <fullName evidence="1">Rad50 zinc hook motif</fullName>
    </submittedName>
</protein>